<name>A0AAW9CQG8_BURTH</name>
<dbReference type="EMBL" id="QXCT01000001">
    <property type="protein sequence ID" value="MDW9253255.1"/>
    <property type="molecule type" value="Genomic_DNA"/>
</dbReference>
<reference evidence="1" key="1">
    <citation type="submission" date="2018-08" db="EMBL/GenBank/DDBJ databases">
        <title>Identification of Burkholderia cepacia strains that express a Burkholderia pseudomallei-like capsular polysaccharide.</title>
        <authorList>
            <person name="Burtnick M.N."/>
            <person name="Vongsouvath M."/>
            <person name="Newton P."/>
            <person name="Wuthiekanun V."/>
            <person name="Limmathurotsakul D."/>
            <person name="Brett P.J."/>
            <person name="Chantratita N."/>
            <person name="Dance D.A."/>
        </authorList>
    </citation>
    <scope>NUCLEOTIDE SEQUENCE</scope>
    <source>
        <strain evidence="1">SBXCC001</strain>
    </source>
</reference>
<dbReference type="AlphaFoldDB" id="A0AAW9CQG8"/>
<accession>A0AAW9CQG8</accession>
<comment type="caution">
    <text evidence="1">The sequence shown here is derived from an EMBL/GenBank/DDBJ whole genome shotgun (WGS) entry which is preliminary data.</text>
</comment>
<evidence type="ECO:0000313" key="1">
    <source>
        <dbReference type="EMBL" id="MDW9253255.1"/>
    </source>
</evidence>
<protein>
    <submittedName>
        <fullName evidence="1">Uncharacterized protein</fullName>
    </submittedName>
</protein>
<evidence type="ECO:0000313" key="2">
    <source>
        <dbReference type="Proteomes" id="UP001272137"/>
    </source>
</evidence>
<proteinExistence type="predicted"/>
<dbReference type="Proteomes" id="UP001272137">
    <property type="component" value="Unassembled WGS sequence"/>
</dbReference>
<organism evidence="1 2">
    <name type="scientific">Burkholderia thailandensis</name>
    <dbReference type="NCBI Taxonomy" id="57975"/>
    <lineage>
        <taxon>Bacteria</taxon>
        <taxon>Pseudomonadati</taxon>
        <taxon>Pseudomonadota</taxon>
        <taxon>Betaproteobacteria</taxon>
        <taxon>Burkholderiales</taxon>
        <taxon>Burkholderiaceae</taxon>
        <taxon>Burkholderia</taxon>
        <taxon>pseudomallei group</taxon>
    </lineage>
</organism>
<sequence length="46" mass="4894">MACSSPQWITAVLPQRRAPLMFSFPYRKASAQAAGARAAAVCRLAA</sequence>
<gene>
    <name evidence="1" type="ORF">C7S16_5958</name>
</gene>